<dbReference type="PANTHER" id="PTHR43179">
    <property type="entry name" value="RHAMNOSYLTRANSFERASE WBBL"/>
    <property type="match status" value="1"/>
</dbReference>
<keyword evidence="3" id="KW-0328">Glycosyltransferase</keyword>
<dbReference type="EMBL" id="JQAR01000002">
    <property type="protein sequence ID" value="KRN33050.1"/>
    <property type="molecule type" value="Genomic_DNA"/>
</dbReference>
<dbReference type="InterPro" id="IPR029044">
    <property type="entry name" value="Nucleotide-diphossugar_trans"/>
</dbReference>
<protein>
    <submittedName>
        <fullName evidence="6">Glycosyltransferase</fullName>
    </submittedName>
</protein>
<dbReference type="SUPFAM" id="SSF53448">
    <property type="entry name" value="Nucleotide-diphospho-sugar transferases"/>
    <property type="match status" value="1"/>
</dbReference>
<gene>
    <name evidence="6" type="ORF">IV36_GL000782</name>
</gene>
<keyword evidence="4 6" id="KW-0808">Transferase</keyword>
<dbReference type="InterPro" id="IPR001173">
    <property type="entry name" value="Glyco_trans_2-like"/>
</dbReference>
<comment type="pathway">
    <text evidence="1">Cell wall biogenesis; cell wall polysaccharide biosynthesis.</text>
</comment>
<dbReference type="STRING" id="1618.IV36_GL000782"/>
<comment type="similarity">
    <text evidence="2">Belongs to the glycosyltransferase 2 family.</text>
</comment>
<evidence type="ECO:0000256" key="3">
    <source>
        <dbReference type="ARBA" id="ARBA00022676"/>
    </source>
</evidence>
<accession>A0A0R2G7E7</accession>
<reference evidence="6 7" key="1">
    <citation type="journal article" date="2015" name="Genome Announc.">
        <title>Expanding the biotechnology potential of lactobacilli through comparative genomics of 213 strains and associated genera.</title>
        <authorList>
            <person name="Sun Z."/>
            <person name="Harris H.M."/>
            <person name="McCann A."/>
            <person name="Guo C."/>
            <person name="Argimon S."/>
            <person name="Zhang W."/>
            <person name="Yang X."/>
            <person name="Jeffery I.B."/>
            <person name="Cooney J.C."/>
            <person name="Kagawa T.F."/>
            <person name="Liu W."/>
            <person name="Song Y."/>
            <person name="Salvetti E."/>
            <person name="Wrobel A."/>
            <person name="Rasinkangas P."/>
            <person name="Parkhill J."/>
            <person name="Rea M.C."/>
            <person name="O'Sullivan O."/>
            <person name="Ritari J."/>
            <person name="Douillard F.P."/>
            <person name="Paul Ross R."/>
            <person name="Yang R."/>
            <person name="Briner A.E."/>
            <person name="Felis G.E."/>
            <person name="de Vos W.M."/>
            <person name="Barrangou R."/>
            <person name="Klaenhammer T.R."/>
            <person name="Caufield P.W."/>
            <person name="Cui Y."/>
            <person name="Zhang H."/>
            <person name="O'Toole P.W."/>
        </authorList>
    </citation>
    <scope>NUCLEOTIDE SEQUENCE [LARGE SCALE GENOMIC DNA]</scope>
    <source>
        <strain evidence="6 7">ATCC 27304</strain>
    </source>
</reference>
<dbReference type="GO" id="GO:0016757">
    <property type="term" value="F:glycosyltransferase activity"/>
    <property type="evidence" value="ECO:0007669"/>
    <property type="project" value="UniProtKB-KW"/>
</dbReference>
<evidence type="ECO:0000256" key="1">
    <source>
        <dbReference type="ARBA" id="ARBA00004776"/>
    </source>
</evidence>
<organism evidence="6 7">
    <name type="scientific">Liquorilactobacillus mali</name>
    <dbReference type="NCBI Taxonomy" id="1618"/>
    <lineage>
        <taxon>Bacteria</taxon>
        <taxon>Bacillati</taxon>
        <taxon>Bacillota</taxon>
        <taxon>Bacilli</taxon>
        <taxon>Lactobacillales</taxon>
        <taxon>Lactobacillaceae</taxon>
        <taxon>Liquorilactobacillus</taxon>
    </lineage>
</organism>
<dbReference type="PANTHER" id="PTHR43179:SF12">
    <property type="entry name" value="GALACTOFURANOSYLTRANSFERASE GLFT2"/>
    <property type="match status" value="1"/>
</dbReference>
<evidence type="ECO:0000256" key="4">
    <source>
        <dbReference type="ARBA" id="ARBA00022679"/>
    </source>
</evidence>
<dbReference type="OrthoDB" id="8936324at2"/>
<feature type="domain" description="Glycosyltransferase 2-like" evidence="5">
    <location>
        <begin position="6"/>
        <end position="181"/>
    </location>
</feature>
<dbReference type="Gene3D" id="3.90.550.10">
    <property type="entry name" value="Spore Coat Polysaccharide Biosynthesis Protein SpsA, Chain A"/>
    <property type="match status" value="1"/>
</dbReference>
<dbReference type="Proteomes" id="UP000051727">
    <property type="component" value="Unassembled WGS sequence"/>
</dbReference>
<proteinExistence type="inferred from homology"/>
<dbReference type="Pfam" id="PF00535">
    <property type="entry name" value="Glycos_transf_2"/>
    <property type="match status" value="1"/>
</dbReference>
<comment type="caution">
    <text evidence="6">The sequence shown here is derived from an EMBL/GenBank/DDBJ whole genome shotgun (WGS) entry which is preliminary data.</text>
</comment>
<evidence type="ECO:0000313" key="7">
    <source>
        <dbReference type="Proteomes" id="UP000051727"/>
    </source>
</evidence>
<evidence type="ECO:0000313" key="6">
    <source>
        <dbReference type="EMBL" id="KRN33050.1"/>
    </source>
</evidence>
<evidence type="ECO:0000259" key="5">
    <source>
        <dbReference type="Pfam" id="PF00535"/>
    </source>
</evidence>
<dbReference type="RefSeq" id="WP_056990352.1">
    <property type="nucleotide sequence ID" value="NZ_JQAR01000002.1"/>
</dbReference>
<sequence length="298" mass="33824">MNKYGIVVLNYLNYEDTIECLDTIRDQTFKDIPIVVVDNGSQNGSVPAIEKAITKYKNIFFIKSSTNLGFAKGNNLGINYLREQLDVDNIFLCNNDLVFSDSNYLEQLVSLKIPDDVGAIGTAIIGKQGFDQNPLSEKTSEKDLTELVNNYEHPDLKEKIKQMLYKNFGDQISKIKHMKKSKVIKNEETVVLSGKDYLHGSAILLTKNYFQKFPGLYPKTFLYGEEIILKVLFEKAGLKMLYVPELVINHKEDKSSALSFVNRANIVNKYRYEGNKIVLQVYGKSLSDIQADFSEVGE</sequence>
<name>A0A0R2G7E7_9LACO</name>
<dbReference type="AlphaFoldDB" id="A0A0R2G7E7"/>
<evidence type="ECO:0000256" key="2">
    <source>
        <dbReference type="ARBA" id="ARBA00006739"/>
    </source>
</evidence>
<dbReference type="PATRIC" id="fig|1618.3.peg.791"/>